<dbReference type="OrthoDB" id="1682423at2"/>
<evidence type="ECO:0000256" key="2">
    <source>
        <dbReference type="ARBA" id="ARBA00006448"/>
    </source>
</evidence>
<dbReference type="PANTHER" id="PTHR34582:SF7">
    <property type="entry name" value="UPF0702 TRANSMEMBRANE PROTEIN YDFS"/>
    <property type="match status" value="1"/>
</dbReference>
<dbReference type="Proteomes" id="UP000282654">
    <property type="component" value="Unassembled WGS sequence"/>
</dbReference>
<gene>
    <name evidence="10" type="ORF">EDD75_1516</name>
</gene>
<evidence type="ECO:0000256" key="6">
    <source>
        <dbReference type="ARBA" id="ARBA00023136"/>
    </source>
</evidence>
<sequence length="245" mass="27310">MNPFLEILLRALGAFAGVVLVTRLVGKSQVGQLTISDYVNGIVIGSIAASLATDIKTSPWYYALGLIVFTTLTILTQWLGLKYRPARKILGDEPTVVVHNGKILERNMRRMRYNVDDLMMQLREKGYFNIADVEFAVAEPNGSLSILPKSDKRPVTPSDLGIATKYEGVPSELVVDGVIIKQNLKQNNLTEEWLLKELEKQGIYSLKDVLYAGLDTEGKLYVDKKQDELEHLTDISDKLPGKMGQ</sequence>
<evidence type="ECO:0000259" key="9">
    <source>
        <dbReference type="Pfam" id="PF20730"/>
    </source>
</evidence>
<reference evidence="10 11" key="1">
    <citation type="submission" date="2018-11" db="EMBL/GenBank/DDBJ databases">
        <title>Genomic Encyclopedia of Type Strains, Phase IV (KMG-IV): sequencing the most valuable type-strain genomes for metagenomic binning, comparative biology and taxonomic classification.</title>
        <authorList>
            <person name="Goeker M."/>
        </authorList>
    </citation>
    <scope>NUCLEOTIDE SEQUENCE [LARGE SCALE GENOMIC DNA]</scope>
    <source>
        <strain evidence="10 11">DSM 102936</strain>
    </source>
</reference>
<evidence type="ECO:0000313" key="11">
    <source>
        <dbReference type="Proteomes" id="UP000282654"/>
    </source>
</evidence>
<feature type="transmembrane region" description="Helical" evidence="7">
    <location>
        <begin position="7"/>
        <end position="26"/>
    </location>
</feature>
<evidence type="ECO:0000256" key="3">
    <source>
        <dbReference type="ARBA" id="ARBA00022475"/>
    </source>
</evidence>
<dbReference type="AlphaFoldDB" id="A0A3N5AUC6"/>
<proteinExistence type="inferred from homology"/>
<comment type="subcellular location">
    <subcellularLocation>
        <location evidence="1">Cell membrane</location>
        <topology evidence="1">Multi-pass membrane protein</topology>
    </subcellularLocation>
</comment>
<evidence type="ECO:0000256" key="5">
    <source>
        <dbReference type="ARBA" id="ARBA00022989"/>
    </source>
</evidence>
<evidence type="ECO:0000256" key="1">
    <source>
        <dbReference type="ARBA" id="ARBA00004651"/>
    </source>
</evidence>
<comment type="caution">
    <text evidence="10">The sequence shown here is derived from an EMBL/GenBank/DDBJ whole genome shotgun (WGS) entry which is preliminary data.</text>
</comment>
<keyword evidence="5 7" id="KW-1133">Transmembrane helix</keyword>
<dbReference type="InterPro" id="IPR023090">
    <property type="entry name" value="UPF0702_alpha/beta_dom_sf"/>
</dbReference>
<dbReference type="InterPro" id="IPR048454">
    <property type="entry name" value="YetF_N"/>
</dbReference>
<dbReference type="EMBL" id="RKRE01000002">
    <property type="protein sequence ID" value="RPF47230.1"/>
    <property type="molecule type" value="Genomic_DNA"/>
</dbReference>
<keyword evidence="3" id="KW-1003">Cell membrane</keyword>
<feature type="domain" description="YetF-like N-terminal transmembrane" evidence="9">
    <location>
        <begin position="5"/>
        <end position="79"/>
    </location>
</feature>
<accession>A0A3N5AUC6</accession>
<evidence type="ECO:0000256" key="4">
    <source>
        <dbReference type="ARBA" id="ARBA00022692"/>
    </source>
</evidence>
<name>A0A3N5AUC6_9THEO</name>
<organism evidence="10 11">
    <name type="scientific">Thermodesulfitimonas autotrophica</name>
    <dbReference type="NCBI Taxonomy" id="1894989"/>
    <lineage>
        <taxon>Bacteria</taxon>
        <taxon>Bacillati</taxon>
        <taxon>Bacillota</taxon>
        <taxon>Clostridia</taxon>
        <taxon>Thermoanaerobacterales</taxon>
        <taxon>Thermoanaerobacteraceae</taxon>
        <taxon>Thermodesulfitimonas</taxon>
    </lineage>
</organism>
<dbReference type="Gene3D" id="3.30.240.20">
    <property type="entry name" value="bsu07140 like domains"/>
    <property type="match status" value="2"/>
</dbReference>
<dbReference type="Pfam" id="PF20730">
    <property type="entry name" value="YetF_N"/>
    <property type="match status" value="1"/>
</dbReference>
<evidence type="ECO:0000259" key="8">
    <source>
        <dbReference type="Pfam" id="PF04239"/>
    </source>
</evidence>
<dbReference type="InterPro" id="IPR007353">
    <property type="entry name" value="DUF421"/>
</dbReference>
<comment type="similarity">
    <text evidence="2">Belongs to the UPF0702 family.</text>
</comment>
<feature type="transmembrane region" description="Helical" evidence="7">
    <location>
        <begin position="38"/>
        <end position="55"/>
    </location>
</feature>
<protein>
    <submittedName>
        <fullName evidence="10">Uncharacterized membrane protein YcaP (DUF421 family)</fullName>
    </submittedName>
</protein>
<dbReference type="Pfam" id="PF04239">
    <property type="entry name" value="DUF421"/>
    <property type="match status" value="1"/>
</dbReference>
<keyword evidence="6 7" id="KW-0472">Membrane</keyword>
<evidence type="ECO:0000256" key="7">
    <source>
        <dbReference type="SAM" id="Phobius"/>
    </source>
</evidence>
<evidence type="ECO:0000313" key="10">
    <source>
        <dbReference type="EMBL" id="RPF47230.1"/>
    </source>
</evidence>
<feature type="domain" description="YetF C-terminal" evidence="8">
    <location>
        <begin position="82"/>
        <end position="213"/>
    </location>
</feature>
<feature type="transmembrane region" description="Helical" evidence="7">
    <location>
        <begin position="61"/>
        <end position="81"/>
    </location>
</feature>
<dbReference type="PANTHER" id="PTHR34582">
    <property type="entry name" value="UPF0702 TRANSMEMBRANE PROTEIN YCAP"/>
    <property type="match status" value="1"/>
</dbReference>
<keyword evidence="4 7" id="KW-0812">Transmembrane</keyword>
<dbReference type="GO" id="GO:0005886">
    <property type="term" value="C:plasma membrane"/>
    <property type="evidence" value="ECO:0007669"/>
    <property type="project" value="UniProtKB-SubCell"/>
</dbReference>
<keyword evidence="11" id="KW-1185">Reference proteome</keyword>
<dbReference type="RefSeq" id="WP_123930243.1">
    <property type="nucleotide sequence ID" value="NZ_RKRE01000002.1"/>
</dbReference>